<comment type="caution">
    <text evidence="1">The sequence shown here is derived from an EMBL/GenBank/DDBJ whole genome shotgun (WGS) entry which is preliminary data.</text>
</comment>
<accession>A0A4R4ZB63</accession>
<evidence type="ECO:0000313" key="1">
    <source>
        <dbReference type="EMBL" id="TDD55598.1"/>
    </source>
</evidence>
<reference evidence="1 2" key="1">
    <citation type="submission" date="2019-03" db="EMBL/GenBank/DDBJ databases">
        <title>Draft genome sequences of novel Actinobacteria.</title>
        <authorList>
            <person name="Sahin N."/>
            <person name="Ay H."/>
            <person name="Saygin H."/>
        </authorList>
    </citation>
    <scope>NUCLEOTIDE SEQUENCE [LARGE SCALE GENOMIC DNA]</scope>
    <source>
        <strain evidence="1 2">7K502</strain>
    </source>
</reference>
<dbReference type="EMBL" id="SMKW01000003">
    <property type="protein sequence ID" value="TDD55598.1"/>
    <property type="molecule type" value="Genomic_DNA"/>
</dbReference>
<name>A0A4R4ZB63_9PSEU</name>
<gene>
    <name evidence="1" type="ORF">E1288_03910</name>
</gene>
<sequence length="98" mass="10722">MNNSLDAWPTGACGRRLVQVADRPWVREEVQGLRDARSRRTAVNLALLRAPLNGVDLDSADHAMLTWLADRDADIVAGVHSLLDRARAAPPAPEACRE</sequence>
<organism evidence="1 2">
    <name type="scientific">Saccharopolyspora elongata</name>
    <dbReference type="NCBI Taxonomy" id="2530387"/>
    <lineage>
        <taxon>Bacteria</taxon>
        <taxon>Bacillati</taxon>
        <taxon>Actinomycetota</taxon>
        <taxon>Actinomycetes</taxon>
        <taxon>Pseudonocardiales</taxon>
        <taxon>Pseudonocardiaceae</taxon>
        <taxon>Saccharopolyspora</taxon>
    </lineage>
</organism>
<protein>
    <submittedName>
        <fullName evidence="1">Uncharacterized protein</fullName>
    </submittedName>
</protein>
<proteinExistence type="predicted"/>
<keyword evidence="2" id="KW-1185">Reference proteome</keyword>
<evidence type="ECO:0000313" key="2">
    <source>
        <dbReference type="Proteomes" id="UP000294947"/>
    </source>
</evidence>
<dbReference type="AlphaFoldDB" id="A0A4R4ZB63"/>
<dbReference type="Proteomes" id="UP000294947">
    <property type="component" value="Unassembled WGS sequence"/>
</dbReference>